<organism evidence="1 3">
    <name type="scientific">Aphanomyces astaci</name>
    <name type="common">Crayfish plague agent</name>
    <dbReference type="NCBI Taxonomy" id="112090"/>
    <lineage>
        <taxon>Eukaryota</taxon>
        <taxon>Sar</taxon>
        <taxon>Stramenopiles</taxon>
        <taxon>Oomycota</taxon>
        <taxon>Saprolegniomycetes</taxon>
        <taxon>Saprolegniales</taxon>
        <taxon>Verrucalvaceae</taxon>
        <taxon>Aphanomyces</taxon>
    </lineage>
</organism>
<evidence type="ECO:0000313" key="4">
    <source>
        <dbReference type="Proteomes" id="UP000286510"/>
    </source>
</evidence>
<dbReference type="AlphaFoldDB" id="A0A397EX70"/>
<dbReference type="Proteomes" id="UP000266196">
    <property type="component" value="Unassembled WGS sequence"/>
</dbReference>
<dbReference type="Proteomes" id="UP000286510">
    <property type="component" value="Unassembled WGS sequence"/>
</dbReference>
<accession>A0A397EX70</accession>
<evidence type="ECO:0000313" key="1">
    <source>
        <dbReference type="EMBL" id="RHZ04068.1"/>
    </source>
</evidence>
<sequence>MTRLEITTWGYSKNNPNAVHNIHVLFCMASISGLKPSKAGMAYARPGISRRFSEFRRFLVRPRSGCPPRVHDIAV</sequence>
<dbReference type="EMBL" id="QUTE01013673">
    <property type="protein sequence ID" value="RHZ04068.1"/>
    <property type="molecule type" value="Genomic_DNA"/>
</dbReference>
<comment type="caution">
    <text evidence="1">The sequence shown here is derived from an EMBL/GenBank/DDBJ whole genome shotgun (WGS) entry which is preliminary data.</text>
</comment>
<evidence type="ECO:0000313" key="2">
    <source>
        <dbReference type="EMBL" id="RHZ23921.1"/>
    </source>
</evidence>
<gene>
    <name evidence="2" type="ORF">DYB26_009725</name>
    <name evidence="1" type="ORF">DYB31_013179</name>
</gene>
<dbReference type="EMBL" id="QUTF01012380">
    <property type="protein sequence ID" value="RHZ23921.1"/>
    <property type="molecule type" value="Genomic_DNA"/>
</dbReference>
<protein>
    <submittedName>
        <fullName evidence="1">Uncharacterized protein</fullName>
    </submittedName>
</protein>
<proteinExistence type="predicted"/>
<reference evidence="3 4" key="1">
    <citation type="submission" date="2018-08" db="EMBL/GenBank/DDBJ databases">
        <title>Aphanomyces genome sequencing and annotation.</title>
        <authorList>
            <person name="Minardi D."/>
            <person name="Oidtmann B."/>
            <person name="Van Der Giezen M."/>
            <person name="Studholme D.J."/>
        </authorList>
    </citation>
    <scope>NUCLEOTIDE SEQUENCE [LARGE SCALE GENOMIC DNA]</scope>
    <source>
        <strain evidence="1 3">197901</strain>
        <strain evidence="2 4">FDL457</strain>
    </source>
</reference>
<evidence type="ECO:0000313" key="3">
    <source>
        <dbReference type="Proteomes" id="UP000266196"/>
    </source>
</evidence>
<name>A0A397EX70_APHAT</name>